<keyword evidence="1" id="KW-1133">Transmembrane helix</keyword>
<dbReference type="InterPro" id="IPR037813">
    <property type="entry name" value="TAF2"/>
</dbReference>
<evidence type="ECO:0000259" key="2">
    <source>
        <dbReference type="Pfam" id="PF25316"/>
    </source>
</evidence>
<dbReference type="AlphaFoldDB" id="A0A2G9SKA3"/>
<dbReference type="Pfam" id="PF25316">
    <property type="entry name" value="TAF2_3rd"/>
    <property type="match status" value="1"/>
</dbReference>
<evidence type="ECO:0000259" key="3">
    <source>
        <dbReference type="Pfam" id="PF25577"/>
    </source>
</evidence>
<gene>
    <name evidence="4" type="ORF">AB205_0000350</name>
</gene>
<dbReference type="GO" id="GO:0016251">
    <property type="term" value="F:RNA polymerase II general transcription initiation factor activity"/>
    <property type="evidence" value="ECO:0007669"/>
    <property type="project" value="TreeGrafter"/>
</dbReference>
<feature type="domain" description="Transcription initiation factor TFIID subunit 2 TPR repeats" evidence="3">
    <location>
        <begin position="59"/>
        <end position="166"/>
    </location>
</feature>
<keyword evidence="1" id="KW-0472">Membrane</keyword>
<sequence length="167" mass="20128">MILKDRPHQHWPMYPWWWWWWWLVISMTFFCCSADSPLLWIRIDPDMSVLRKVEFEQADFMWQYQLRYERDVVAQEEAILALETFPTPASRLALTDVLEQEQCFYRVRMMACFCLAKIANSMVSTWTGPPAMKSLFTRMFCCKSCPNIVKTNNFMNFQSYFLQKVIT</sequence>
<feature type="transmembrane region" description="Helical" evidence="1">
    <location>
        <begin position="20"/>
        <end position="41"/>
    </location>
</feature>
<reference evidence="5" key="1">
    <citation type="journal article" date="2017" name="Nat. Commun.">
        <title>The North American bullfrog draft genome provides insight into hormonal regulation of long noncoding RNA.</title>
        <authorList>
            <person name="Hammond S.A."/>
            <person name="Warren R.L."/>
            <person name="Vandervalk B.P."/>
            <person name="Kucuk E."/>
            <person name="Khan H."/>
            <person name="Gibb E.A."/>
            <person name="Pandoh P."/>
            <person name="Kirk H."/>
            <person name="Zhao Y."/>
            <person name="Jones M."/>
            <person name="Mungall A.J."/>
            <person name="Coope R."/>
            <person name="Pleasance S."/>
            <person name="Moore R.A."/>
            <person name="Holt R.A."/>
            <person name="Round J.M."/>
            <person name="Ohora S."/>
            <person name="Walle B.V."/>
            <person name="Veldhoen N."/>
            <person name="Helbing C.C."/>
            <person name="Birol I."/>
        </authorList>
    </citation>
    <scope>NUCLEOTIDE SEQUENCE [LARGE SCALE GENOMIC DNA]</scope>
</reference>
<dbReference type="GO" id="GO:0006367">
    <property type="term" value="P:transcription initiation at RNA polymerase II promoter"/>
    <property type="evidence" value="ECO:0007669"/>
    <property type="project" value="TreeGrafter"/>
</dbReference>
<keyword evidence="5" id="KW-1185">Reference proteome</keyword>
<dbReference type="OrthoDB" id="308861at2759"/>
<evidence type="ECO:0000313" key="5">
    <source>
        <dbReference type="Proteomes" id="UP000228934"/>
    </source>
</evidence>
<evidence type="ECO:0000313" key="4">
    <source>
        <dbReference type="EMBL" id="PIO39963.1"/>
    </source>
</evidence>
<name>A0A2G9SKA3_AQUCT</name>
<dbReference type="GO" id="GO:0003682">
    <property type="term" value="F:chromatin binding"/>
    <property type="evidence" value="ECO:0007669"/>
    <property type="project" value="TreeGrafter"/>
</dbReference>
<dbReference type="PANTHER" id="PTHR15137">
    <property type="entry name" value="TRANSCRIPTION INITIATION FACTOR TFIID"/>
    <property type="match status" value="1"/>
</dbReference>
<dbReference type="Proteomes" id="UP000228934">
    <property type="component" value="Unassembled WGS sequence"/>
</dbReference>
<dbReference type="PANTHER" id="PTHR15137:SF9">
    <property type="entry name" value="TRANSCRIPTION INITIATION FACTOR TFIID SUBUNIT 2"/>
    <property type="match status" value="1"/>
</dbReference>
<dbReference type="GO" id="GO:0000976">
    <property type="term" value="F:transcription cis-regulatory region binding"/>
    <property type="evidence" value="ECO:0007669"/>
    <property type="project" value="TreeGrafter"/>
</dbReference>
<dbReference type="Pfam" id="PF25577">
    <property type="entry name" value="TPR_TAF2_C"/>
    <property type="match status" value="1"/>
</dbReference>
<keyword evidence="1" id="KW-0812">Transmembrane</keyword>
<organism evidence="4 5">
    <name type="scientific">Aquarana catesbeiana</name>
    <name type="common">American bullfrog</name>
    <name type="synonym">Rana catesbeiana</name>
    <dbReference type="NCBI Taxonomy" id="8400"/>
    <lineage>
        <taxon>Eukaryota</taxon>
        <taxon>Metazoa</taxon>
        <taxon>Chordata</taxon>
        <taxon>Craniata</taxon>
        <taxon>Vertebrata</taxon>
        <taxon>Euteleostomi</taxon>
        <taxon>Amphibia</taxon>
        <taxon>Batrachia</taxon>
        <taxon>Anura</taxon>
        <taxon>Neobatrachia</taxon>
        <taxon>Ranoidea</taxon>
        <taxon>Ranidae</taxon>
        <taxon>Aquarana</taxon>
    </lineage>
</organism>
<protein>
    <submittedName>
        <fullName evidence="4">Uncharacterized protein</fullName>
    </submittedName>
</protein>
<dbReference type="InterPro" id="IPR057991">
    <property type="entry name" value="TPR_TAF2_C"/>
</dbReference>
<dbReference type="InterPro" id="IPR057345">
    <property type="entry name" value="Ig-like_TAF2"/>
</dbReference>
<dbReference type="EMBL" id="KV924264">
    <property type="protein sequence ID" value="PIO39963.1"/>
    <property type="molecule type" value="Genomic_DNA"/>
</dbReference>
<dbReference type="GO" id="GO:0005669">
    <property type="term" value="C:transcription factor TFIID complex"/>
    <property type="evidence" value="ECO:0007669"/>
    <property type="project" value="InterPro"/>
</dbReference>
<evidence type="ECO:0000256" key="1">
    <source>
        <dbReference type="SAM" id="Phobius"/>
    </source>
</evidence>
<proteinExistence type="predicted"/>
<feature type="non-terminal residue" evidence="4">
    <location>
        <position position="167"/>
    </location>
</feature>
<feature type="domain" description="Transcription initiation factor TFIID subunit 2 Ig-like" evidence="2">
    <location>
        <begin position="33"/>
        <end position="57"/>
    </location>
</feature>
<accession>A0A2G9SKA3</accession>